<proteinExistence type="predicted"/>
<evidence type="ECO:0000256" key="2">
    <source>
        <dbReference type="SAM" id="Phobius"/>
    </source>
</evidence>
<gene>
    <name evidence="3" type="ORF">XENOCAPTIV_026065</name>
</gene>
<evidence type="ECO:0000313" key="4">
    <source>
        <dbReference type="Proteomes" id="UP001434883"/>
    </source>
</evidence>
<dbReference type="EMBL" id="JAHRIN010025848">
    <property type="protein sequence ID" value="MEQ2200253.1"/>
    <property type="molecule type" value="Genomic_DNA"/>
</dbReference>
<organism evidence="3 4">
    <name type="scientific">Xenoophorus captivus</name>
    <dbReference type="NCBI Taxonomy" id="1517983"/>
    <lineage>
        <taxon>Eukaryota</taxon>
        <taxon>Metazoa</taxon>
        <taxon>Chordata</taxon>
        <taxon>Craniata</taxon>
        <taxon>Vertebrata</taxon>
        <taxon>Euteleostomi</taxon>
        <taxon>Actinopterygii</taxon>
        <taxon>Neopterygii</taxon>
        <taxon>Teleostei</taxon>
        <taxon>Neoteleostei</taxon>
        <taxon>Acanthomorphata</taxon>
        <taxon>Ovalentaria</taxon>
        <taxon>Atherinomorphae</taxon>
        <taxon>Cyprinodontiformes</taxon>
        <taxon>Goodeidae</taxon>
        <taxon>Xenoophorus</taxon>
    </lineage>
</organism>
<evidence type="ECO:0000313" key="3">
    <source>
        <dbReference type="EMBL" id="MEQ2200253.1"/>
    </source>
</evidence>
<name>A0ABV0QWM0_9TELE</name>
<accession>A0ABV0QWM0</accession>
<comment type="caution">
    <text evidence="3">The sequence shown here is derived from an EMBL/GenBank/DDBJ whole genome shotgun (WGS) entry which is preliminary data.</text>
</comment>
<keyword evidence="2" id="KW-0812">Transmembrane</keyword>
<keyword evidence="2" id="KW-1133">Transmembrane helix</keyword>
<dbReference type="Proteomes" id="UP001434883">
    <property type="component" value="Unassembled WGS sequence"/>
</dbReference>
<protein>
    <submittedName>
        <fullName evidence="3">Uncharacterized protein</fullName>
    </submittedName>
</protein>
<sequence length="106" mass="12164">MCNNTQYHSCDSANYFGLFLWLITTQNLSVVHLATWILPPFWLFFISNILDKPEHQDEGDSNFWTDRCSRALQGWMDCKGPHPASHPEVQETTGAGRRLPRSNPPC</sequence>
<reference evidence="3 4" key="1">
    <citation type="submission" date="2021-06" db="EMBL/GenBank/DDBJ databases">
        <authorList>
            <person name="Palmer J.M."/>
        </authorList>
    </citation>
    <scope>NUCLEOTIDE SEQUENCE [LARGE SCALE GENOMIC DNA]</scope>
    <source>
        <strain evidence="3 4">XC_2019</strain>
        <tissue evidence="3">Muscle</tissue>
    </source>
</reference>
<keyword evidence="4" id="KW-1185">Reference proteome</keyword>
<keyword evidence="2" id="KW-0472">Membrane</keyword>
<evidence type="ECO:0000256" key="1">
    <source>
        <dbReference type="SAM" id="MobiDB-lite"/>
    </source>
</evidence>
<feature type="transmembrane region" description="Helical" evidence="2">
    <location>
        <begin position="18"/>
        <end position="45"/>
    </location>
</feature>
<feature type="region of interest" description="Disordered" evidence="1">
    <location>
        <begin position="79"/>
        <end position="106"/>
    </location>
</feature>